<evidence type="ECO:0000313" key="5">
    <source>
        <dbReference type="EMBL" id="ESU45004.1"/>
    </source>
</evidence>
<keyword evidence="2" id="KW-0245">EGF-like domain</keyword>
<dbReference type="PROSITE" id="PS00022">
    <property type="entry name" value="EGF_1"/>
    <property type="match status" value="4"/>
</dbReference>
<dbReference type="VEuPathDB" id="GiardiaDB:GL50803_00114815"/>
<keyword evidence="1 2" id="KW-1015">Disulfide bond</keyword>
<evidence type="ECO:0000256" key="3">
    <source>
        <dbReference type="SAM" id="SignalP"/>
    </source>
</evidence>
<feature type="signal peptide" evidence="3">
    <location>
        <begin position="1"/>
        <end position="26"/>
    </location>
</feature>
<dbReference type="OrthoDB" id="283575at2759"/>
<dbReference type="InterPro" id="IPR013111">
    <property type="entry name" value="EGF_extracell"/>
</dbReference>
<name>V6U2B4_GIAIN</name>
<dbReference type="InterPro" id="IPR051830">
    <property type="entry name" value="NOTCH_homolog"/>
</dbReference>
<dbReference type="EMBL" id="AHHH01000012">
    <property type="protein sequence ID" value="ESU45004.1"/>
    <property type="molecule type" value="Genomic_DNA"/>
</dbReference>
<dbReference type="InterPro" id="IPR000742">
    <property type="entry name" value="EGF"/>
</dbReference>
<dbReference type="Pfam" id="PF07974">
    <property type="entry name" value="EGF_2"/>
    <property type="match status" value="1"/>
</dbReference>
<dbReference type="VEuPathDB" id="GiardiaDB:GL50581_4180"/>
<dbReference type="VEuPathDB" id="GiardiaDB:DHA2_114815"/>
<organism evidence="5 6">
    <name type="scientific">Giardia intestinalis</name>
    <name type="common">Giardia lamblia</name>
    <dbReference type="NCBI Taxonomy" id="5741"/>
    <lineage>
        <taxon>Eukaryota</taxon>
        <taxon>Metamonada</taxon>
        <taxon>Diplomonadida</taxon>
        <taxon>Hexamitidae</taxon>
        <taxon>Giardiinae</taxon>
        <taxon>Giardia</taxon>
    </lineage>
</organism>
<reference evidence="6" key="1">
    <citation type="submission" date="2012-02" db="EMBL/GenBank/DDBJ databases">
        <title>Genome sequencing of Giardia lamblia Genotypes A2 and B isolates (DH and GS) and comparative analysis with the genomes of Genotypes A1 and E (WB and Pig).</title>
        <authorList>
            <person name="Adam R."/>
            <person name="Dahlstrom E."/>
            <person name="Martens C."/>
            <person name="Bruno D."/>
            <person name="Barbian K."/>
            <person name="Porcella S.F."/>
            <person name="Nash T."/>
        </authorList>
    </citation>
    <scope>NUCLEOTIDE SEQUENCE</scope>
    <source>
        <strain evidence="6">GS</strain>
    </source>
</reference>
<dbReference type="SMART" id="SM00181">
    <property type="entry name" value="EGF"/>
    <property type="match status" value="9"/>
</dbReference>
<evidence type="ECO:0000259" key="4">
    <source>
        <dbReference type="PROSITE" id="PS50026"/>
    </source>
</evidence>
<dbReference type="PANTHER" id="PTHR24033:SF225">
    <property type="entry name" value="EGF-LIKE DOMAIN-CONTAINING PROTEIN"/>
    <property type="match status" value="1"/>
</dbReference>
<feature type="disulfide bond" evidence="2">
    <location>
        <begin position="484"/>
        <end position="493"/>
    </location>
</feature>
<feature type="domain" description="EGF-like" evidence="4">
    <location>
        <begin position="114"/>
        <end position="152"/>
    </location>
</feature>
<dbReference type="Gene3D" id="2.170.300.10">
    <property type="entry name" value="Tie2 ligand-binding domain superfamily"/>
    <property type="match status" value="2"/>
</dbReference>
<feature type="domain" description="EGF-like" evidence="4">
    <location>
        <begin position="73"/>
        <end position="112"/>
    </location>
</feature>
<dbReference type="PROSITE" id="PS01186">
    <property type="entry name" value="EGF_2"/>
    <property type="match status" value="2"/>
</dbReference>
<evidence type="ECO:0000313" key="6">
    <source>
        <dbReference type="Proteomes" id="UP000018040"/>
    </source>
</evidence>
<dbReference type="PROSITE" id="PS50026">
    <property type="entry name" value="EGF_3"/>
    <property type="match status" value="3"/>
</dbReference>
<evidence type="ECO:0000256" key="1">
    <source>
        <dbReference type="ARBA" id="ARBA00023157"/>
    </source>
</evidence>
<proteinExistence type="predicted"/>
<accession>V6U2B4</accession>
<gene>
    <name evidence="5" type="ORF">GSB_114815</name>
</gene>
<dbReference type="PANTHER" id="PTHR24033">
    <property type="entry name" value="EGF-LIKE DOMAIN-CONTAINING PROTEIN"/>
    <property type="match status" value="1"/>
</dbReference>
<protein>
    <recommendedName>
        <fullName evidence="4">EGF-like domain-containing protein</fullName>
    </recommendedName>
</protein>
<dbReference type="Gene3D" id="2.10.25.10">
    <property type="entry name" value="Laminin"/>
    <property type="match status" value="1"/>
</dbReference>
<feature type="chain" id="PRO_5004752047" description="EGF-like domain-containing protein" evidence="3">
    <location>
        <begin position="27"/>
        <end position="583"/>
    </location>
</feature>
<feature type="disulfide bond" evidence="2">
    <location>
        <begin position="142"/>
        <end position="151"/>
    </location>
</feature>
<dbReference type="AlphaFoldDB" id="V6U2B4"/>
<dbReference type="VEuPathDB" id="GiardiaDB:QR46_1266"/>
<evidence type="ECO:0000256" key="2">
    <source>
        <dbReference type="PROSITE-ProRule" id="PRU00076"/>
    </source>
</evidence>
<reference evidence="5 6" key="2">
    <citation type="journal article" date="2013" name="Genome Biol. Evol.">
        <title>Genome sequencing of Giardia lamblia genotypes A2 and B isolates (DH and GS) and comparative analysis with the genomes of genotypes A1 and E (WB and Pig).</title>
        <authorList>
            <person name="Adam R.D."/>
            <person name="Dahlstrom E.W."/>
            <person name="Martens C.A."/>
            <person name="Bruno D.P."/>
            <person name="Barbian K.D."/>
            <person name="Ricklefs S.M."/>
            <person name="Hernandez M.M."/>
            <person name="Narla N.P."/>
            <person name="Patel R.B."/>
            <person name="Porcella S.F."/>
            <person name="Nash T.E."/>
        </authorList>
    </citation>
    <scope>NUCLEOTIDE SEQUENCE [LARGE SCALE GENOMIC DNA]</scope>
    <source>
        <strain evidence="5 6">GS</strain>
    </source>
</reference>
<keyword evidence="3" id="KW-0732">Signal</keyword>
<sequence>MLSPVSVKTMLLALLGLLALFRSSCPEGEIEVDGECYPEACVFDGTVCAGHGTCMVNYCYCDDGYRLSNAGCTPSDCTDSMGLVCGDHGTCKHGSDGFACVCEEGYTSVVPTCAPNECVHDGKICGGFGTCVVEDGVPACVCDPFFAGTYCEECESGAVLFGDHCVDPRCLSENHEGSTVECGGFGVCVRYRVGIVSCICYPSTVLDNYQCVPFTCASQPEDRIVACSNHGMCEPDRVCYCDDGFEGDVCQYEIIDCPEGTRYFEGQCVTDGCISSDGHVCGGHGTCTNDACICNDGYEIIDKNACVSSNCVVDGEVCPYGTCERDGTSWACACRAEYELYNGKCYPHSCVSDVLPNGDPELCSGEGQCDMEARRCTCLSNYAGTYCQKCSEEALLLNDRCVALACVSYDLDGNPLECDGRGECIASMLADYPQEYTFICSCYGGYFALDTSTCSHVNCLNNDLSLKPICSGVGFCLGPEGCACPEGYSGQTCERRECPEGETAVMAWGCVPDACVTEYSDGVKRVCAGFGHCITDNDVAQCHCNGAAKLIDGVCTAPACIGADGTVCKGRGTCRDGACFYGN</sequence>
<comment type="caution">
    <text evidence="5">The sequence shown here is derived from an EMBL/GenBank/DDBJ whole genome shotgun (WGS) entry which is preliminary data.</text>
</comment>
<dbReference type="Proteomes" id="UP000018040">
    <property type="component" value="Unassembled WGS sequence"/>
</dbReference>
<comment type="caution">
    <text evidence="2">Lacks conserved residue(s) required for the propagation of feature annotation.</text>
</comment>
<feature type="domain" description="EGF-like" evidence="4">
    <location>
        <begin position="461"/>
        <end position="494"/>
    </location>
</feature>